<dbReference type="InterPro" id="IPR029055">
    <property type="entry name" value="Ntn_hydrolases_N"/>
</dbReference>
<dbReference type="SUPFAM" id="SSF56235">
    <property type="entry name" value="N-terminal nucleophile aminohydrolases (Ntn hydrolases)"/>
    <property type="match status" value="1"/>
</dbReference>
<name>A0A8T4CBS7_9ARCH</name>
<dbReference type="PANTHER" id="PTHR11599">
    <property type="entry name" value="PROTEASOME SUBUNIT ALPHA/BETA"/>
    <property type="match status" value="1"/>
</dbReference>
<dbReference type="NCBIfam" id="NF003075">
    <property type="entry name" value="PRK03996.1"/>
    <property type="match status" value="1"/>
</dbReference>
<organism evidence="4 5">
    <name type="scientific">Candidatus Iainarchaeum sp</name>
    <dbReference type="NCBI Taxonomy" id="3101447"/>
    <lineage>
        <taxon>Archaea</taxon>
        <taxon>Candidatus Iainarchaeota</taxon>
        <taxon>Candidatus Iainarchaeia</taxon>
        <taxon>Candidatus Iainarchaeales</taxon>
        <taxon>Candidatus Iainarchaeaceae</taxon>
        <taxon>Candidatus Iainarchaeum</taxon>
    </lineage>
</organism>
<dbReference type="InterPro" id="IPR000426">
    <property type="entry name" value="Proteasome_asu_N"/>
</dbReference>
<evidence type="ECO:0000256" key="1">
    <source>
        <dbReference type="ARBA" id="ARBA00022942"/>
    </source>
</evidence>
<dbReference type="AlphaFoldDB" id="A0A8T4CBS7"/>
<proteinExistence type="inferred from homology"/>
<dbReference type="EMBL" id="VGJJ01000028">
    <property type="protein sequence ID" value="MBM3282388.1"/>
    <property type="molecule type" value="Genomic_DNA"/>
</dbReference>
<keyword evidence="4" id="KW-0378">Hydrolase</keyword>
<dbReference type="Pfam" id="PF10584">
    <property type="entry name" value="Proteasome_A_N"/>
    <property type="match status" value="1"/>
</dbReference>
<accession>A0A8T4CBS7</accession>
<gene>
    <name evidence="4" type="ORF">FJY86_03565</name>
</gene>
<protein>
    <submittedName>
        <fullName evidence="4">Archaeal proteasome endopeptidase complex subunit alpha</fullName>
        <ecNumber evidence="4">3.4.25.1</ecNumber>
    </submittedName>
</protein>
<sequence length="251" mass="27384">MYPGSAKSAAYDRSATMFSPDGRLYQVEYASKIVQQGTTGAACVYKNGVVFGADKNVTSKLMLADSIEKLFKIDDHIGAVSAGLVGDARRLIQDARARVQENVMYYDEPIHIETLSKDISGNMQAVTQYGGTRPYGVSFIIGGVDETGPRLFETEPSGALAEYVAVSVGAGRKEAMDFFEKNYQSNLSREQAVKLVFSALEQGLPKTQKLSLDRVDFGFVDREKPFTRMDKNELKAVLGTSKGDKSGSESK</sequence>
<dbReference type="InterPro" id="IPR050115">
    <property type="entry name" value="Proteasome_alpha"/>
</dbReference>
<dbReference type="EC" id="3.4.25.1" evidence="4"/>
<evidence type="ECO:0000259" key="3">
    <source>
        <dbReference type="SMART" id="SM00948"/>
    </source>
</evidence>
<dbReference type="PROSITE" id="PS51475">
    <property type="entry name" value="PROTEASOME_ALPHA_2"/>
    <property type="match status" value="1"/>
</dbReference>
<comment type="similarity">
    <text evidence="2">Belongs to the peptidase T1A family.</text>
</comment>
<evidence type="ECO:0000313" key="4">
    <source>
        <dbReference type="EMBL" id="MBM3282388.1"/>
    </source>
</evidence>
<dbReference type="SMART" id="SM00948">
    <property type="entry name" value="Proteasome_A_N"/>
    <property type="match status" value="1"/>
</dbReference>
<dbReference type="InterPro" id="IPR023332">
    <property type="entry name" value="Proteasome_alpha-type"/>
</dbReference>
<dbReference type="Gene3D" id="3.60.20.10">
    <property type="entry name" value="Glutamine Phosphoribosylpyrophosphate, subunit 1, domain 1"/>
    <property type="match status" value="1"/>
</dbReference>
<dbReference type="GO" id="GO:0004175">
    <property type="term" value="F:endopeptidase activity"/>
    <property type="evidence" value="ECO:0007669"/>
    <property type="project" value="UniProtKB-ARBA"/>
</dbReference>
<feature type="domain" description="Proteasome alpha-type subunits" evidence="3">
    <location>
        <begin position="11"/>
        <end position="33"/>
    </location>
</feature>
<comment type="caution">
    <text evidence="4">The sequence shown here is derived from an EMBL/GenBank/DDBJ whole genome shotgun (WGS) entry which is preliminary data.</text>
</comment>
<evidence type="ECO:0000313" key="5">
    <source>
        <dbReference type="Proteomes" id="UP000774699"/>
    </source>
</evidence>
<dbReference type="InterPro" id="IPR001353">
    <property type="entry name" value="Proteasome_sua/b"/>
</dbReference>
<dbReference type="GO" id="GO:0019773">
    <property type="term" value="C:proteasome core complex, alpha-subunit complex"/>
    <property type="evidence" value="ECO:0007669"/>
    <property type="project" value="UniProtKB-UniRule"/>
</dbReference>
<dbReference type="Proteomes" id="UP000774699">
    <property type="component" value="Unassembled WGS sequence"/>
</dbReference>
<evidence type="ECO:0000256" key="2">
    <source>
        <dbReference type="PROSITE-ProRule" id="PRU00808"/>
    </source>
</evidence>
<dbReference type="GO" id="GO:0006511">
    <property type="term" value="P:ubiquitin-dependent protein catabolic process"/>
    <property type="evidence" value="ECO:0007669"/>
    <property type="project" value="InterPro"/>
</dbReference>
<reference evidence="4" key="1">
    <citation type="submission" date="2019-03" db="EMBL/GenBank/DDBJ databases">
        <title>Lake Tanganyika Metagenome-Assembled Genomes (MAGs).</title>
        <authorList>
            <person name="Tran P."/>
        </authorList>
    </citation>
    <scope>NUCLEOTIDE SEQUENCE</scope>
    <source>
        <strain evidence="4">M_DeepCast_50m_m2_156</strain>
    </source>
</reference>
<dbReference type="Pfam" id="PF00227">
    <property type="entry name" value="Proteasome"/>
    <property type="match status" value="1"/>
</dbReference>
<keyword evidence="1 2" id="KW-0647">Proteasome</keyword>